<dbReference type="RefSeq" id="WP_379156995.1">
    <property type="nucleotide sequence ID" value="NZ_JBHSRJ010000006.1"/>
</dbReference>
<evidence type="ECO:0008006" key="3">
    <source>
        <dbReference type="Google" id="ProtNLM"/>
    </source>
</evidence>
<reference evidence="2" key="1">
    <citation type="journal article" date="2019" name="Int. J. Syst. Evol. Microbiol.">
        <title>The Global Catalogue of Microorganisms (GCM) 10K type strain sequencing project: providing services to taxonomists for standard genome sequencing and annotation.</title>
        <authorList>
            <consortium name="The Broad Institute Genomics Platform"/>
            <consortium name="The Broad Institute Genome Sequencing Center for Infectious Disease"/>
            <person name="Wu L."/>
            <person name="Ma J."/>
        </authorList>
    </citation>
    <scope>NUCLEOTIDE SEQUENCE [LARGE SCALE GENOMIC DNA]</scope>
    <source>
        <strain evidence="2">CCUG 54522</strain>
    </source>
</reference>
<keyword evidence="2" id="KW-1185">Reference proteome</keyword>
<accession>A0ABW1LP26</accession>
<comment type="caution">
    <text evidence="1">The sequence shown here is derived from an EMBL/GenBank/DDBJ whole genome shotgun (WGS) entry which is preliminary data.</text>
</comment>
<evidence type="ECO:0000313" key="2">
    <source>
        <dbReference type="Proteomes" id="UP001596135"/>
    </source>
</evidence>
<dbReference type="EMBL" id="JBHSRJ010000006">
    <property type="protein sequence ID" value="MFC6044853.1"/>
    <property type="molecule type" value="Genomic_DNA"/>
</dbReference>
<proteinExistence type="predicted"/>
<dbReference type="Proteomes" id="UP001596135">
    <property type="component" value="Unassembled WGS sequence"/>
</dbReference>
<name>A0ABW1LP26_9ACTN</name>
<organism evidence="1 2">
    <name type="scientific">Nocardioides hankookensis</name>
    <dbReference type="NCBI Taxonomy" id="443157"/>
    <lineage>
        <taxon>Bacteria</taxon>
        <taxon>Bacillati</taxon>
        <taxon>Actinomycetota</taxon>
        <taxon>Actinomycetes</taxon>
        <taxon>Propionibacteriales</taxon>
        <taxon>Nocardioidaceae</taxon>
        <taxon>Nocardioides</taxon>
    </lineage>
</organism>
<sequence length="60" mass="6537">MQAQIPPALRDHVNEMATRAGISLSIFMELLLAGIELDDRGLPPWIPTATDPELPLQNAS</sequence>
<protein>
    <recommendedName>
        <fullName evidence="3">Toxin-antitoxin system HicB family antitoxin</fullName>
    </recommendedName>
</protein>
<evidence type="ECO:0000313" key="1">
    <source>
        <dbReference type="EMBL" id="MFC6044853.1"/>
    </source>
</evidence>
<gene>
    <name evidence="1" type="ORF">ACFPYL_17315</name>
</gene>